<evidence type="ECO:0000256" key="10">
    <source>
        <dbReference type="ARBA" id="ARBA00023264"/>
    </source>
</evidence>
<keyword evidence="8 11" id="KW-0472">Membrane</keyword>
<evidence type="ECO:0000256" key="2">
    <source>
        <dbReference type="ARBA" id="ARBA00010441"/>
    </source>
</evidence>
<evidence type="ECO:0000256" key="8">
    <source>
        <dbReference type="ARBA" id="ARBA00023136"/>
    </source>
</evidence>
<reference evidence="12" key="1">
    <citation type="submission" date="2020-05" db="EMBL/GenBank/DDBJ databases">
        <authorList>
            <person name="Chiriac C."/>
            <person name="Salcher M."/>
            <person name="Ghai R."/>
            <person name="Kavagutti S V."/>
        </authorList>
    </citation>
    <scope>NUCLEOTIDE SEQUENCE</scope>
</reference>
<keyword evidence="5 11" id="KW-0812">Transmembrane</keyword>
<feature type="transmembrane region" description="Helical" evidence="11">
    <location>
        <begin position="149"/>
        <end position="167"/>
    </location>
</feature>
<feature type="transmembrane region" description="Helical" evidence="11">
    <location>
        <begin position="173"/>
        <end position="190"/>
    </location>
</feature>
<evidence type="ECO:0000256" key="9">
    <source>
        <dbReference type="ARBA" id="ARBA00023209"/>
    </source>
</evidence>
<keyword evidence="3" id="KW-0444">Lipid biosynthesis</keyword>
<dbReference type="PIRSF" id="PIRSF000847">
    <property type="entry name" value="Phos_ph_gly_syn"/>
    <property type="match status" value="1"/>
</dbReference>
<evidence type="ECO:0000313" key="12">
    <source>
        <dbReference type="EMBL" id="CAB4571203.1"/>
    </source>
</evidence>
<keyword evidence="9" id="KW-0594">Phospholipid biosynthesis</keyword>
<proteinExistence type="inferred from homology"/>
<dbReference type="PANTHER" id="PTHR14269">
    <property type="entry name" value="CDP-DIACYLGLYCEROL--GLYCEROL-3-PHOSPHATE 3-PHOSPHATIDYLTRANSFERASE-RELATED"/>
    <property type="match status" value="1"/>
</dbReference>
<feature type="transmembrane region" description="Helical" evidence="11">
    <location>
        <begin position="88"/>
        <end position="104"/>
    </location>
</feature>
<sequence length="193" mass="21276">MKTPGSSPDEKMTSNSFLYRQTPNLITSARLALVPVVLYMLLEFWSDPWLRFIAMLILILAASTDGLDGAIARRRSLVTNLGKILDPIADKALLGGSLIVLSILEAVPWTATVIILVRELGITVYRLAVIKKKVIAASGGGKFKTVMQIVAVCLVIAPFGFLGEWYLILTQVVLWFTVALTVWTGVQYLWPKK</sequence>
<dbReference type="NCBIfam" id="TIGR00560">
    <property type="entry name" value="pgsA"/>
    <property type="match status" value="1"/>
</dbReference>
<dbReference type="GO" id="GO:0008444">
    <property type="term" value="F:CDP-diacylglycerol-glycerol-3-phosphate 3-phosphatidyltransferase activity"/>
    <property type="evidence" value="ECO:0007669"/>
    <property type="project" value="InterPro"/>
</dbReference>
<dbReference type="PANTHER" id="PTHR14269:SF62">
    <property type="entry name" value="CDP-DIACYLGLYCEROL--GLYCEROL-3-PHOSPHATE 3-PHOSPHATIDYLTRANSFERASE 1, CHLOROPLASTIC"/>
    <property type="match status" value="1"/>
</dbReference>
<dbReference type="AlphaFoldDB" id="A0A6J6EA81"/>
<gene>
    <name evidence="12" type="ORF">UFOPK1693_00723</name>
</gene>
<evidence type="ECO:0000256" key="1">
    <source>
        <dbReference type="ARBA" id="ARBA00004141"/>
    </source>
</evidence>
<evidence type="ECO:0000256" key="7">
    <source>
        <dbReference type="ARBA" id="ARBA00023098"/>
    </source>
</evidence>
<accession>A0A6J6EA81</accession>
<evidence type="ECO:0000256" key="5">
    <source>
        <dbReference type="ARBA" id="ARBA00022692"/>
    </source>
</evidence>
<dbReference type="EMBL" id="CAEZTO010000008">
    <property type="protein sequence ID" value="CAB4571203.1"/>
    <property type="molecule type" value="Genomic_DNA"/>
</dbReference>
<organism evidence="12">
    <name type="scientific">freshwater metagenome</name>
    <dbReference type="NCBI Taxonomy" id="449393"/>
    <lineage>
        <taxon>unclassified sequences</taxon>
        <taxon>metagenomes</taxon>
        <taxon>ecological metagenomes</taxon>
    </lineage>
</organism>
<dbReference type="GO" id="GO:0016020">
    <property type="term" value="C:membrane"/>
    <property type="evidence" value="ECO:0007669"/>
    <property type="project" value="UniProtKB-SubCell"/>
</dbReference>
<dbReference type="InterPro" id="IPR000462">
    <property type="entry name" value="CDP-OH_P_trans"/>
</dbReference>
<comment type="similarity">
    <text evidence="2">Belongs to the CDP-alcohol phosphatidyltransferase class-I family.</text>
</comment>
<keyword evidence="6 11" id="KW-1133">Transmembrane helix</keyword>
<dbReference type="InterPro" id="IPR050324">
    <property type="entry name" value="CDP-alcohol_PTase-I"/>
</dbReference>
<dbReference type="Gene3D" id="1.20.120.1760">
    <property type="match status" value="1"/>
</dbReference>
<dbReference type="InterPro" id="IPR043130">
    <property type="entry name" value="CDP-OH_PTrfase_TM_dom"/>
</dbReference>
<protein>
    <submittedName>
        <fullName evidence="12">Unannotated protein</fullName>
    </submittedName>
</protein>
<comment type="subcellular location">
    <subcellularLocation>
        <location evidence="1">Membrane</location>
        <topology evidence="1">Multi-pass membrane protein</topology>
    </subcellularLocation>
</comment>
<dbReference type="Pfam" id="PF01066">
    <property type="entry name" value="CDP-OH_P_transf"/>
    <property type="match status" value="1"/>
</dbReference>
<keyword evidence="7" id="KW-0443">Lipid metabolism</keyword>
<dbReference type="InterPro" id="IPR004570">
    <property type="entry name" value="Phosphatidylglycerol_P_synth"/>
</dbReference>
<dbReference type="GO" id="GO:0046474">
    <property type="term" value="P:glycerophospholipid biosynthetic process"/>
    <property type="evidence" value="ECO:0007669"/>
    <property type="project" value="TreeGrafter"/>
</dbReference>
<keyword evidence="4" id="KW-0808">Transferase</keyword>
<feature type="transmembrane region" description="Helical" evidence="11">
    <location>
        <begin position="48"/>
        <end position="67"/>
    </location>
</feature>
<keyword evidence="10" id="KW-1208">Phospholipid metabolism</keyword>
<evidence type="ECO:0000256" key="11">
    <source>
        <dbReference type="SAM" id="Phobius"/>
    </source>
</evidence>
<dbReference type="PROSITE" id="PS00379">
    <property type="entry name" value="CDP_ALCOHOL_P_TRANSF"/>
    <property type="match status" value="1"/>
</dbReference>
<evidence type="ECO:0000256" key="6">
    <source>
        <dbReference type="ARBA" id="ARBA00022989"/>
    </source>
</evidence>
<evidence type="ECO:0000256" key="4">
    <source>
        <dbReference type="ARBA" id="ARBA00022679"/>
    </source>
</evidence>
<name>A0A6J6EA81_9ZZZZ</name>
<dbReference type="InterPro" id="IPR048254">
    <property type="entry name" value="CDP_ALCOHOL_P_TRANSF_CS"/>
</dbReference>
<evidence type="ECO:0000256" key="3">
    <source>
        <dbReference type="ARBA" id="ARBA00022516"/>
    </source>
</evidence>